<comment type="caution">
    <text evidence="1">The sequence shown here is derived from an EMBL/GenBank/DDBJ whole genome shotgun (WGS) entry which is preliminary data.</text>
</comment>
<evidence type="ECO:0008006" key="3">
    <source>
        <dbReference type="Google" id="ProtNLM"/>
    </source>
</evidence>
<organism evidence="1 2">
    <name type="scientific">Deinococcus cellulosilyticus (strain DSM 18568 / NBRC 106333 / KACC 11606 / 5516J-15)</name>
    <dbReference type="NCBI Taxonomy" id="1223518"/>
    <lineage>
        <taxon>Bacteria</taxon>
        <taxon>Thermotogati</taxon>
        <taxon>Deinococcota</taxon>
        <taxon>Deinococci</taxon>
        <taxon>Deinococcales</taxon>
        <taxon>Deinococcaceae</taxon>
        <taxon>Deinococcus</taxon>
    </lineage>
</organism>
<dbReference type="InterPro" id="IPR012337">
    <property type="entry name" value="RNaseH-like_sf"/>
</dbReference>
<dbReference type="AlphaFoldDB" id="A0A511NBB7"/>
<accession>A0A511NBB7</accession>
<evidence type="ECO:0000313" key="1">
    <source>
        <dbReference type="EMBL" id="GEM50120.1"/>
    </source>
</evidence>
<reference evidence="1 2" key="1">
    <citation type="submission" date="2019-07" db="EMBL/GenBank/DDBJ databases">
        <title>Whole genome shotgun sequence of Deinococcus cellulosilyticus NBRC 106333.</title>
        <authorList>
            <person name="Hosoyama A."/>
            <person name="Uohara A."/>
            <person name="Ohji S."/>
            <person name="Ichikawa N."/>
        </authorList>
    </citation>
    <scope>NUCLEOTIDE SEQUENCE [LARGE SCALE GENOMIC DNA]</scope>
    <source>
        <strain evidence="1 2">NBRC 106333</strain>
    </source>
</reference>
<protein>
    <recommendedName>
        <fullName evidence="3">Transposase IS4-like domain-containing protein</fullName>
    </recommendedName>
</protein>
<gene>
    <name evidence="1" type="ORF">DC3_57550</name>
</gene>
<name>A0A511NBB7_DEIC1</name>
<dbReference type="EMBL" id="BJXB01000059">
    <property type="protein sequence ID" value="GEM50120.1"/>
    <property type="molecule type" value="Genomic_DNA"/>
</dbReference>
<sequence>MSPLKVRYWHLPMKLYGVRFRVMATKSYKGEMLYLAYSGRGDQALKWYAKRWNAENLHAVLKSRGFKLEASGLYHPQRVAVLLTCVTLAFVWCCLTGERAERQKPSQTLKYGYPAKSLFRRGLDLLQEDFLQRSRIPDPGGLHVFEVLH</sequence>
<dbReference type="Proteomes" id="UP000321306">
    <property type="component" value="Unassembled WGS sequence"/>
</dbReference>
<dbReference type="Gene3D" id="3.90.350.10">
    <property type="entry name" value="Transposase Inhibitor Protein From Tn5, Chain A, domain 1"/>
    <property type="match status" value="1"/>
</dbReference>
<proteinExistence type="predicted"/>
<evidence type="ECO:0000313" key="2">
    <source>
        <dbReference type="Proteomes" id="UP000321306"/>
    </source>
</evidence>
<dbReference type="SUPFAM" id="SSF53098">
    <property type="entry name" value="Ribonuclease H-like"/>
    <property type="match status" value="1"/>
</dbReference>
<keyword evidence="2" id="KW-1185">Reference proteome</keyword>